<evidence type="ECO:0000313" key="2">
    <source>
        <dbReference type="Proteomes" id="UP000266673"/>
    </source>
</evidence>
<comment type="caution">
    <text evidence="1">The sequence shown here is derived from an EMBL/GenBank/DDBJ whole genome shotgun (WGS) entry which is preliminary data.</text>
</comment>
<proteinExistence type="predicted"/>
<organism evidence="1 2">
    <name type="scientific">Gigaspora rosea</name>
    <dbReference type="NCBI Taxonomy" id="44941"/>
    <lineage>
        <taxon>Eukaryota</taxon>
        <taxon>Fungi</taxon>
        <taxon>Fungi incertae sedis</taxon>
        <taxon>Mucoromycota</taxon>
        <taxon>Glomeromycotina</taxon>
        <taxon>Glomeromycetes</taxon>
        <taxon>Diversisporales</taxon>
        <taxon>Gigasporaceae</taxon>
        <taxon>Gigaspora</taxon>
    </lineage>
</organism>
<dbReference type="AlphaFoldDB" id="A0A397TTN7"/>
<evidence type="ECO:0000313" key="1">
    <source>
        <dbReference type="EMBL" id="RIB00801.1"/>
    </source>
</evidence>
<dbReference type="Proteomes" id="UP000266673">
    <property type="component" value="Unassembled WGS sequence"/>
</dbReference>
<protein>
    <submittedName>
        <fullName evidence="1">Uncharacterized protein</fullName>
    </submittedName>
</protein>
<keyword evidence="2" id="KW-1185">Reference proteome</keyword>
<accession>A0A397TTN7</accession>
<sequence>MSTGRPPHYQVEYDSALVIRICEGWYKIVDGNAAKDKNELTILKAFQSADAIIPTLLVELPNCPKDKLTSPSELDVSIFDFDDDDDVLPNTEANINSSVSSSKINNNVSTSELFVIDFDKNEEDPETNLIYGTLDKDFNHNSELNAEASINNTESYTEINNNISTSDSILKITKLLEIEPDNATLLNNRGVL</sequence>
<name>A0A397TTN7_9GLOM</name>
<gene>
    <name evidence="1" type="ORF">C2G38_2051373</name>
</gene>
<reference evidence="1 2" key="1">
    <citation type="submission" date="2018-06" db="EMBL/GenBank/DDBJ databases">
        <title>Comparative genomics reveals the genomic features of Rhizophagus irregularis, R. cerebriforme, R. diaphanum and Gigaspora rosea, and their symbiotic lifestyle signature.</title>
        <authorList>
            <person name="Morin E."/>
            <person name="San Clemente H."/>
            <person name="Chen E.C.H."/>
            <person name="De La Providencia I."/>
            <person name="Hainaut M."/>
            <person name="Kuo A."/>
            <person name="Kohler A."/>
            <person name="Murat C."/>
            <person name="Tang N."/>
            <person name="Roy S."/>
            <person name="Loubradou J."/>
            <person name="Henrissat B."/>
            <person name="Grigoriev I.V."/>
            <person name="Corradi N."/>
            <person name="Roux C."/>
            <person name="Martin F.M."/>
        </authorList>
    </citation>
    <scope>NUCLEOTIDE SEQUENCE [LARGE SCALE GENOMIC DNA]</scope>
    <source>
        <strain evidence="1 2">DAOM 194757</strain>
    </source>
</reference>
<dbReference type="EMBL" id="QKWP01003609">
    <property type="protein sequence ID" value="RIB00801.1"/>
    <property type="molecule type" value="Genomic_DNA"/>
</dbReference>